<feature type="transmembrane region" description="Helical" evidence="1">
    <location>
        <begin position="118"/>
        <end position="136"/>
    </location>
</feature>
<keyword evidence="1" id="KW-1133">Transmembrane helix</keyword>
<gene>
    <name evidence="5" type="ORF">DW035_02990</name>
    <name evidence="4" type="ORF">DW204_07990</name>
    <name evidence="3" type="ORF">DW789_02735</name>
    <name evidence="2" type="ORF">DXB87_02980</name>
</gene>
<keyword evidence="1" id="KW-0472">Membrane</keyword>
<feature type="transmembrane region" description="Helical" evidence="1">
    <location>
        <begin position="62"/>
        <end position="78"/>
    </location>
</feature>
<name>A0A3E4ZDB7_9BACT</name>
<feature type="transmembrane region" description="Helical" evidence="1">
    <location>
        <begin position="186"/>
        <end position="212"/>
    </location>
</feature>
<feature type="transmembrane region" description="Helical" evidence="1">
    <location>
        <begin position="85"/>
        <end position="106"/>
    </location>
</feature>
<evidence type="ECO:0000313" key="3">
    <source>
        <dbReference type="EMBL" id="RHD58142.1"/>
    </source>
</evidence>
<dbReference type="Proteomes" id="UP000284361">
    <property type="component" value="Unassembled WGS sequence"/>
</dbReference>
<protein>
    <submittedName>
        <fullName evidence="2">Uncharacterized protein</fullName>
    </submittedName>
</protein>
<organism evidence="2 6">
    <name type="scientific">Phocaeicola plebeius</name>
    <dbReference type="NCBI Taxonomy" id="310297"/>
    <lineage>
        <taxon>Bacteria</taxon>
        <taxon>Pseudomonadati</taxon>
        <taxon>Bacteroidota</taxon>
        <taxon>Bacteroidia</taxon>
        <taxon>Bacteroidales</taxon>
        <taxon>Bacteroidaceae</taxon>
        <taxon>Phocaeicola</taxon>
    </lineage>
</organism>
<comment type="caution">
    <text evidence="2">The sequence shown here is derived from an EMBL/GenBank/DDBJ whole genome shotgun (WGS) entry which is preliminary data.</text>
</comment>
<dbReference type="Proteomes" id="UP000284916">
    <property type="component" value="Unassembled WGS sequence"/>
</dbReference>
<sequence>MLKNIYANDEQFTFFDCSKFINRCFSTMNLLLKYKDKIVSFGLLPIIITLIGIHFFPTTAMLGIGLAISIAGLLYDVLRLKGLNFFLLQGTIGIGICFLLRLFTGYDYIPKNSLTPSLEFMLLICAFIHVTAPEIYRNFLRKFHLNFTSSYLLEAKIIVIFSSVHLIVLFFLYNKLIPFSPENNFGIIYLIPTLIYVICLVVNIIGIQVAAANSPQEQHVIRIIPICNGKIYLAPHSENKSIWDAPIASLFEGPLRKSQRYAKHLVKKHQQNLLRSLYTKKKSLPRLILSYRAQSIAPAFTQLYILPVSHKDEFKLTEGCFFTCEEIKQNPEKFSNELRIECERLQMVAQVWKEFK</sequence>
<accession>A0A3E4ZDB7</accession>
<evidence type="ECO:0000313" key="5">
    <source>
        <dbReference type="EMBL" id="RHL18287.1"/>
    </source>
</evidence>
<proteinExistence type="predicted"/>
<feature type="transmembrane region" description="Helical" evidence="1">
    <location>
        <begin position="157"/>
        <end position="174"/>
    </location>
</feature>
<evidence type="ECO:0000313" key="6">
    <source>
        <dbReference type="Proteomes" id="UP000260814"/>
    </source>
</evidence>
<dbReference type="EMBL" id="QSJG01000003">
    <property type="protein sequence ID" value="RHD58142.1"/>
    <property type="molecule type" value="Genomic_DNA"/>
</dbReference>
<dbReference type="Proteomes" id="UP000284998">
    <property type="component" value="Unassembled WGS sequence"/>
</dbReference>
<keyword evidence="1" id="KW-0812">Transmembrane</keyword>
<evidence type="ECO:0000256" key="1">
    <source>
        <dbReference type="SAM" id="Phobius"/>
    </source>
</evidence>
<reference evidence="6 7" key="1">
    <citation type="submission" date="2018-08" db="EMBL/GenBank/DDBJ databases">
        <title>A genome reference for cultivated species of the human gut microbiota.</title>
        <authorList>
            <person name="Zou Y."/>
            <person name="Xue W."/>
            <person name="Luo G."/>
        </authorList>
    </citation>
    <scope>NUCLEOTIDE SEQUENCE [LARGE SCALE GENOMIC DNA]</scope>
    <source>
        <strain evidence="5 8">AF39-11</strain>
        <strain evidence="4 9">AM17-44</strain>
        <strain evidence="3 7">AM31-10</strain>
        <strain evidence="2 6">OM06-2</strain>
    </source>
</reference>
<dbReference type="AlphaFoldDB" id="A0A3E4ZDB7"/>
<dbReference type="EMBL" id="QSTW01000002">
    <property type="protein sequence ID" value="RGM93008.1"/>
    <property type="molecule type" value="Genomic_DNA"/>
</dbReference>
<evidence type="ECO:0000313" key="9">
    <source>
        <dbReference type="Proteomes" id="UP000284998"/>
    </source>
</evidence>
<dbReference type="EMBL" id="QRJS01000016">
    <property type="protein sequence ID" value="RHH44763.1"/>
    <property type="molecule type" value="Genomic_DNA"/>
</dbReference>
<evidence type="ECO:0000313" key="7">
    <source>
        <dbReference type="Proteomes" id="UP000284361"/>
    </source>
</evidence>
<dbReference type="Proteomes" id="UP000260814">
    <property type="component" value="Unassembled WGS sequence"/>
</dbReference>
<feature type="transmembrane region" description="Helical" evidence="1">
    <location>
        <begin position="38"/>
        <end position="56"/>
    </location>
</feature>
<evidence type="ECO:0000313" key="4">
    <source>
        <dbReference type="EMBL" id="RHH44763.1"/>
    </source>
</evidence>
<dbReference type="EMBL" id="QROI01000003">
    <property type="protein sequence ID" value="RHL18287.1"/>
    <property type="molecule type" value="Genomic_DNA"/>
</dbReference>
<evidence type="ECO:0000313" key="2">
    <source>
        <dbReference type="EMBL" id="RGM93008.1"/>
    </source>
</evidence>
<evidence type="ECO:0000313" key="8">
    <source>
        <dbReference type="Proteomes" id="UP000284916"/>
    </source>
</evidence>